<comment type="caution">
    <text evidence="2">The sequence shown here is derived from an EMBL/GenBank/DDBJ whole genome shotgun (WGS) entry which is preliminary data.</text>
</comment>
<evidence type="ECO:0000256" key="1">
    <source>
        <dbReference type="SAM" id="MobiDB-lite"/>
    </source>
</evidence>
<evidence type="ECO:0000313" key="2">
    <source>
        <dbReference type="EMBL" id="KAK6644004.1"/>
    </source>
</evidence>
<evidence type="ECO:0000313" key="3">
    <source>
        <dbReference type="Proteomes" id="UP001372834"/>
    </source>
</evidence>
<gene>
    <name evidence="2" type="ORF">RUM43_000269</name>
</gene>
<reference evidence="2 3" key="1">
    <citation type="submission" date="2023-10" db="EMBL/GenBank/DDBJ databases">
        <title>Genomes of two closely related lineages of the louse Polyplax serrata with different host specificities.</title>
        <authorList>
            <person name="Martinu J."/>
            <person name="Tarabai H."/>
            <person name="Stefka J."/>
            <person name="Hypsa V."/>
        </authorList>
    </citation>
    <scope>NUCLEOTIDE SEQUENCE [LARGE SCALE GENOMIC DNA]</scope>
    <source>
        <strain evidence="2">HR10_N</strain>
    </source>
</reference>
<protein>
    <submittedName>
        <fullName evidence="2">Uncharacterized protein</fullName>
    </submittedName>
</protein>
<proteinExistence type="predicted"/>
<dbReference type="AlphaFoldDB" id="A0AAN8XNA9"/>
<feature type="region of interest" description="Disordered" evidence="1">
    <location>
        <begin position="59"/>
        <end position="83"/>
    </location>
</feature>
<accession>A0AAN8XNA9</accession>
<dbReference type="Proteomes" id="UP001372834">
    <property type="component" value="Unassembled WGS sequence"/>
</dbReference>
<dbReference type="EMBL" id="JAWJWE010000001">
    <property type="protein sequence ID" value="KAK6644004.1"/>
    <property type="molecule type" value="Genomic_DNA"/>
</dbReference>
<organism evidence="2 3">
    <name type="scientific">Polyplax serrata</name>
    <name type="common">Common mouse louse</name>
    <dbReference type="NCBI Taxonomy" id="468196"/>
    <lineage>
        <taxon>Eukaryota</taxon>
        <taxon>Metazoa</taxon>
        <taxon>Ecdysozoa</taxon>
        <taxon>Arthropoda</taxon>
        <taxon>Hexapoda</taxon>
        <taxon>Insecta</taxon>
        <taxon>Pterygota</taxon>
        <taxon>Neoptera</taxon>
        <taxon>Paraneoptera</taxon>
        <taxon>Psocodea</taxon>
        <taxon>Troctomorpha</taxon>
        <taxon>Phthiraptera</taxon>
        <taxon>Anoplura</taxon>
        <taxon>Polyplacidae</taxon>
        <taxon>Polyplax</taxon>
    </lineage>
</organism>
<name>A0AAN8XNA9_POLSC</name>
<feature type="compositionally biased region" description="Polar residues" evidence="1">
    <location>
        <begin position="59"/>
        <end position="70"/>
    </location>
</feature>
<sequence length="83" mass="9082">MARLYPFHQQDIHPPCTLTCKSVVLLSFLSGKTPCYVHDRLFSKNGAGRDIDIGVTLAGQTHQPSTSPSAQVEPFDSVKSQPK</sequence>
<feature type="non-terminal residue" evidence="2">
    <location>
        <position position="83"/>
    </location>
</feature>